<keyword evidence="3" id="KW-1185">Reference proteome</keyword>
<proteinExistence type="predicted"/>
<comment type="caution">
    <text evidence="2">The sequence shown here is derived from an EMBL/GenBank/DDBJ whole genome shotgun (WGS) entry which is preliminary data.</text>
</comment>
<sequence length="174" mass="18253">MDPYLGEIRIFAGNYAPSGWAFCDGTIMPVSQNSALFSLVGGLYGGNGTTTFALPNFQGAAPIHQGTGPGLTPRTVGESGGESSVMLLETQIPNHTHSINAQLAPTQIEPTQAVWASSKASFGPSIYSNLLDTPMSPLALGVTGNSQAHNNMQPYVAMNFIISLEGNYPPKPNN</sequence>
<feature type="domain" description="Phage tail collar" evidence="1">
    <location>
        <begin position="6"/>
        <end position="62"/>
    </location>
</feature>
<name>A0A4Y8PS74_9BACL</name>
<accession>A0A4Y8PS74</accession>
<evidence type="ECO:0000313" key="2">
    <source>
        <dbReference type="EMBL" id="TFE83652.1"/>
    </source>
</evidence>
<dbReference type="Proteomes" id="UP000298246">
    <property type="component" value="Unassembled WGS sequence"/>
</dbReference>
<dbReference type="SUPFAM" id="SSF88874">
    <property type="entry name" value="Receptor-binding domain of short tail fibre protein gp12"/>
    <property type="match status" value="1"/>
</dbReference>
<dbReference type="Pfam" id="PF07484">
    <property type="entry name" value="Collar"/>
    <property type="match status" value="1"/>
</dbReference>
<dbReference type="RefSeq" id="WP_134757005.1">
    <property type="nucleotide sequence ID" value="NZ_MYFO02000012.1"/>
</dbReference>
<dbReference type="AlphaFoldDB" id="A0A4Y8PS74"/>
<organism evidence="2 3">
    <name type="scientific">Paenibacillus athensensis</name>
    <dbReference type="NCBI Taxonomy" id="1967502"/>
    <lineage>
        <taxon>Bacteria</taxon>
        <taxon>Bacillati</taxon>
        <taxon>Bacillota</taxon>
        <taxon>Bacilli</taxon>
        <taxon>Bacillales</taxon>
        <taxon>Paenibacillaceae</taxon>
        <taxon>Paenibacillus</taxon>
    </lineage>
</organism>
<reference evidence="2 3" key="1">
    <citation type="submission" date="2017-03" db="EMBL/GenBank/DDBJ databases">
        <title>Isolation of Levoglucosan Utilizing Bacteria.</title>
        <authorList>
            <person name="Arya A.S."/>
        </authorList>
    </citation>
    <scope>NUCLEOTIDE SEQUENCE [LARGE SCALE GENOMIC DNA]</scope>
    <source>
        <strain evidence="2 3">MEC069</strain>
    </source>
</reference>
<dbReference type="OrthoDB" id="9810174at2"/>
<dbReference type="Gene3D" id="3.90.1340.10">
    <property type="entry name" value="Phage tail collar domain"/>
    <property type="match status" value="1"/>
</dbReference>
<protein>
    <submittedName>
        <fullName evidence="2">Phage tail protein</fullName>
    </submittedName>
</protein>
<dbReference type="InterPro" id="IPR037053">
    <property type="entry name" value="Phage_tail_collar_dom_sf"/>
</dbReference>
<evidence type="ECO:0000259" key="1">
    <source>
        <dbReference type="Pfam" id="PF07484"/>
    </source>
</evidence>
<dbReference type="InterPro" id="IPR011083">
    <property type="entry name" value="Phage_tail_collar_dom"/>
</dbReference>
<dbReference type="EMBL" id="MYFO01000045">
    <property type="protein sequence ID" value="TFE83652.1"/>
    <property type="molecule type" value="Genomic_DNA"/>
</dbReference>
<gene>
    <name evidence="2" type="ORF">B5M42_22485</name>
</gene>
<evidence type="ECO:0000313" key="3">
    <source>
        <dbReference type="Proteomes" id="UP000298246"/>
    </source>
</evidence>